<keyword evidence="3" id="KW-1185">Reference proteome</keyword>
<dbReference type="InterPro" id="IPR007201">
    <property type="entry name" value="Mei2-like_Rrm_C"/>
</dbReference>
<dbReference type="EMBL" id="CAUYUJ010021137">
    <property type="protein sequence ID" value="CAK0902904.1"/>
    <property type="molecule type" value="Genomic_DNA"/>
</dbReference>
<accession>A0ABN9XW68</accession>
<name>A0ABN9XW68_9DINO</name>
<evidence type="ECO:0000259" key="1">
    <source>
        <dbReference type="Pfam" id="PF04059"/>
    </source>
</evidence>
<evidence type="ECO:0000313" key="2">
    <source>
        <dbReference type="EMBL" id="CAK0902904.1"/>
    </source>
</evidence>
<dbReference type="SUPFAM" id="SSF54928">
    <property type="entry name" value="RNA-binding domain, RBD"/>
    <property type="match status" value="1"/>
</dbReference>
<dbReference type="Pfam" id="PF04059">
    <property type="entry name" value="RRM_2"/>
    <property type="match status" value="1"/>
</dbReference>
<protein>
    <recommendedName>
        <fullName evidence="1">Mei2-like C-terminal RNA recognition motif domain-containing protein</fullName>
    </recommendedName>
</protein>
<evidence type="ECO:0000313" key="3">
    <source>
        <dbReference type="Proteomes" id="UP001189429"/>
    </source>
</evidence>
<feature type="domain" description="Mei2-like C-terminal RNA recognition motif" evidence="1">
    <location>
        <begin position="4"/>
        <end position="67"/>
    </location>
</feature>
<reference evidence="2" key="1">
    <citation type="submission" date="2023-10" db="EMBL/GenBank/DDBJ databases">
        <authorList>
            <person name="Chen Y."/>
            <person name="Shah S."/>
            <person name="Dougan E. K."/>
            <person name="Thang M."/>
            <person name="Chan C."/>
        </authorList>
    </citation>
    <scope>NUCLEOTIDE SEQUENCE [LARGE SCALE GENOMIC DNA]</scope>
</reference>
<dbReference type="InterPro" id="IPR035979">
    <property type="entry name" value="RBD_domain_sf"/>
</dbReference>
<comment type="caution">
    <text evidence="2">The sequence shown here is derived from an EMBL/GenBank/DDBJ whole genome shotgun (WGS) entry which is preliminary data.</text>
</comment>
<sequence>MLSRYDFFYLPLDIRTGANRGFAFLNLVDPQTAQEFYRCFHGRKLSRSTAEDADLAVLRADMQGFECNAEHYLSPGSWVEELG</sequence>
<dbReference type="Proteomes" id="UP001189429">
    <property type="component" value="Unassembled WGS sequence"/>
</dbReference>
<gene>
    <name evidence="2" type="ORF">PCOR1329_LOCUS79366</name>
</gene>
<organism evidence="2 3">
    <name type="scientific">Prorocentrum cordatum</name>
    <dbReference type="NCBI Taxonomy" id="2364126"/>
    <lineage>
        <taxon>Eukaryota</taxon>
        <taxon>Sar</taxon>
        <taxon>Alveolata</taxon>
        <taxon>Dinophyceae</taxon>
        <taxon>Prorocentrales</taxon>
        <taxon>Prorocentraceae</taxon>
        <taxon>Prorocentrum</taxon>
    </lineage>
</organism>
<proteinExistence type="predicted"/>